<dbReference type="AlphaFoldDB" id="A0A382YVP1"/>
<proteinExistence type="predicted"/>
<sequence length="64" mass="7073">MSQTKKVDLILRNARIIDGTGGPGPHIWGIRGYRPKLHGHIPNQLFFNSIEGGFCLEGCLTVKN</sequence>
<evidence type="ECO:0000313" key="1">
    <source>
        <dbReference type="EMBL" id="SVD87284.1"/>
    </source>
</evidence>
<reference evidence="1" key="1">
    <citation type="submission" date="2018-05" db="EMBL/GenBank/DDBJ databases">
        <authorList>
            <person name="Lanie J.A."/>
            <person name="Ng W.-L."/>
            <person name="Kazmierczak K.M."/>
            <person name="Andrzejewski T.M."/>
            <person name="Davidsen T.M."/>
            <person name="Wayne K.J."/>
            <person name="Tettelin H."/>
            <person name="Glass J.I."/>
            <person name="Rusch D."/>
            <person name="Podicherti R."/>
            <person name="Tsui H.-C.T."/>
            <person name="Winkler M.E."/>
        </authorList>
    </citation>
    <scope>NUCLEOTIDE SEQUENCE</scope>
</reference>
<accession>A0A382YVP1</accession>
<dbReference type="EMBL" id="UINC01178883">
    <property type="protein sequence ID" value="SVD87284.1"/>
    <property type="molecule type" value="Genomic_DNA"/>
</dbReference>
<organism evidence="1">
    <name type="scientific">marine metagenome</name>
    <dbReference type="NCBI Taxonomy" id="408172"/>
    <lineage>
        <taxon>unclassified sequences</taxon>
        <taxon>metagenomes</taxon>
        <taxon>ecological metagenomes</taxon>
    </lineage>
</organism>
<protein>
    <submittedName>
        <fullName evidence="1">Uncharacterized protein</fullName>
    </submittedName>
</protein>
<name>A0A382YVP1_9ZZZZ</name>
<gene>
    <name evidence="1" type="ORF">METZ01_LOCUS440138</name>
</gene>